<name>A0A1Y1ZEC4_9FUNG</name>
<dbReference type="PANTHER" id="PTHR11085">
    <property type="entry name" value="NAD-DEPENDENT PROTEIN DEACYLASE SIRTUIN-5, MITOCHONDRIAL-RELATED"/>
    <property type="match status" value="1"/>
</dbReference>
<dbReference type="InterPro" id="IPR003000">
    <property type="entry name" value="Sirtuin"/>
</dbReference>
<sequence length="130" mass="15190">MLSLDINNVKKDYEDKKEFQNIAKAIKKSKNDFRSSDGLYNLVKNKFPQAVVKGKDLFDASLFRDPITTKVFYTFMGELKEILNKAKITPTHYFVKDLDNQGKLLRCYTQNIDSLERRLQLSTDINDKKM</sequence>
<comment type="caution">
    <text evidence="1">The sequence shown here is derived from an EMBL/GenBank/DDBJ whole genome shotgun (WGS) entry which is preliminary data.</text>
</comment>
<dbReference type="EMBL" id="MCOG01000419">
    <property type="protein sequence ID" value="ORY08623.1"/>
    <property type="molecule type" value="Genomic_DNA"/>
</dbReference>
<evidence type="ECO:0000313" key="2">
    <source>
        <dbReference type="Proteomes" id="UP000193920"/>
    </source>
</evidence>
<dbReference type="AlphaFoldDB" id="A0A1Y1ZEC4"/>
<keyword evidence="2" id="KW-1185">Reference proteome</keyword>
<protein>
    <submittedName>
        <fullName evidence="1">DHS-like NAD/FAD-binding domain-containing protein</fullName>
    </submittedName>
</protein>
<dbReference type="OrthoDB" id="2919105at2759"/>
<dbReference type="SUPFAM" id="SSF52467">
    <property type="entry name" value="DHS-like NAD/FAD-binding domain"/>
    <property type="match status" value="1"/>
</dbReference>
<dbReference type="Proteomes" id="UP000193920">
    <property type="component" value="Unassembled WGS sequence"/>
</dbReference>
<organism evidence="1 2">
    <name type="scientific">Neocallimastix californiae</name>
    <dbReference type="NCBI Taxonomy" id="1754190"/>
    <lineage>
        <taxon>Eukaryota</taxon>
        <taxon>Fungi</taxon>
        <taxon>Fungi incertae sedis</taxon>
        <taxon>Chytridiomycota</taxon>
        <taxon>Chytridiomycota incertae sedis</taxon>
        <taxon>Neocallimastigomycetes</taxon>
        <taxon>Neocallimastigales</taxon>
        <taxon>Neocallimastigaceae</taxon>
        <taxon>Neocallimastix</taxon>
    </lineage>
</organism>
<gene>
    <name evidence="1" type="ORF">LY90DRAFT_518990</name>
</gene>
<dbReference type="Gene3D" id="3.40.50.1220">
    <property type="entry name" value="TPP-binding domain"/>
    <property type="match status" value="1"/>
</dbReference>
<dbReference type="STRING" id="1754190.A0A1Y1ZEC4"/>
<evidence type="ECO:0000313" key="1">
    <source>
        <dbReference type="EMBL" id="ORY08623.1"/>
    </source>
</evidence>
<dbReference type="InterPro" id="IPR029035">
    <property type="entry name" value="DHS-like_NAD/FAD-binding_dom"/>
</dbReference>
<dbReference type="GO" id="GO:0070403">
    <property type="term" value="F:NAD+ binding"/>
    <property type="evidence" value="ECO:0007669"/>
    <property type="project" value="InterPro"/>
</dbReference>
<dbReference type="InterPro" id="IPR050134">
    <property type="entry name" value="NAD-dep_sirtuin_deacylases"/>
</dbReference>
<reference evidence="1 2" key="1">
    <citation type="submission" date="2016-08" db="EMBL/GenBank/DDBJ databases">
        <title>A Parts List for Fungal Cellulosomes Revealed by Comparative Genomics.</title>
        <authorList>
            <consortium name="DOE Joint Genome Institute"/>
            <person name="Haitjema C.H."/>
            <person name="Gilmore S.P."/>
            <person name="Henske J.K."/>
            <person name="Solomon K.V."/>
            <person name="De Groot R."/>
            <person name="Kuo A."/>
            <person name="Mondo S.J."/>
            <person name="Salamov A.A."/>
            <person name="Labutti K."/>
            <person name="Zhao Z."/>
            <person name="Chiniquy J."/>
            <person name="Barry K."/>
            <person name="Brewer H.M."/>
            <person name="Purvine S.O."/>
            <person name="Wright A.T."/>
            <person name="Boxma B."/>
            <person name="Van Alen T."/>
            <person name="Hackstein J.H."/>
            <person name="Baker S.E."/>
            <person name="Grigoriev I.V."/>
            <person name="O'Malley M.A."/>
        </authorList>
    </citation>
    <scope>NUCLEOTIDE SEQUENCE [LARGE SCALE GENOMIC DNA]</scope>
    <source>
        <strain evidence="1 2">G1</strain>
    </source>
</reference>
<dbReference type="GO" id="GO:0005634">
    <property type="term" value="C:nucleus"/>
    <property type="evidence" value="ECO:0007669"/>
    <property type="project" value="TreeGrafter"/>
</dbReference>
<accession>A0A1Y1ZEC4</accession>
<dbReference type="GO" id="GO:0017136">
    <property type="term" value="F:histone deacetylase activity, NAD-dependent"/>
    <property type="evidence" value="ECO:0007669"/>
    <property type="project" value="TreeGrafter"/>
</dbReference>
<dbReference type="Pfam" id="PF02146">
    <property type="entry name" value="SIR2"/>
    <property type="match status" value="1"/>
</dbReference>
<dbReference type="PANTHER" id="PTHR11085:SF8">
    <property type="entry name" value="NAD-DEPENDENT HISTONE DEACETYLASE HST3"/>
    <property type="match status" value="1"/>
</dbReference>
<proteinExistence type="predicted"/>